<feature type="domain" description="Outer membrane protein beta-barrel" evidence="3">
    <location>
        <begin position="10"/>
        <end position="170"/>
    </location>
</feature>
<dbReference type="RefSeq" id="WP_084289938.1">
    <property type="nucleotide sequence ID" value="NZ_FWYB01000007.1"/>
</dbReference>
<dbReference type="InterPro" id="IPR011250">
    <property type="entry name" value="OMP/PagP_B-barrel"/>
</dbReference>
<dbReference type="OrthoDB" id="668980at2"/>
<evidence type="ECO:0000256" key="2">
    <source>
        <dbReference type="SAM" id="SignalP"/>
    </source>
</evidence>
<organism evidence="4 5">
    <name type="scientific">Pedobacter nyackensis</name>
    <dbReference type="NCBI Taxonomy" id="475255"/>
    <lineage>
        <taxon>Bacteria</taxon>
        <taxon>Pseudomonadati</taxon>
        <taxon>Bacteroidota</taxon>
        <taxon>Sphingobacteriia</taxon>
        <taxon>Sphingobacteriales</taxon>
        <taxon>Sphingobacteriaceae</taxon>
        <taxon>Pedobacter</taxon>
    </lineage>
</organism>
<dbReference type="AlphaFoldDB" id="A0A1W2DJC6"/>
<name>A0A1W2DJC6_9SPHI</name>
<proteinExistence type="predicted"/>
<dbReference type="Gene3D" id="2.40.160.20">
    <property type="match status" value="1"/>
</dbReference>
<protein>
    <submittedName>
        <fullName evidence="4">Outer membrane protein beta-barrel domain-containing protein</fullName>
    </submittedName>
</protein>
<feature type="signal peptide" evidence="2">
    <location>
        <begin position="1"/>
        <end position="21"/>
    </location>
</feature>
<dbReference type="SUPFAM" id="SSF56925">
    <property type="entry name" value="OMPA-like"/>
    <property type="match status" value="1"/>
</dbReference>
<evidence type="ECO:0000313" key="4">
    <source>
        <dbReference type="EMBL" id="SMC97515.1"/>
    </source>
</evidence>
<evidence type="ECO:0000256" key="1">
    <source>
        <dbReference type="ARBA" id="ARBA00022729"/>
    </source>
</evidence>
<keyword evidence="5" id="KW-1185">Reference proteome</keyword>
<dbReference type="Proteomes" id="UP000192678">
    <property type="component" value="Unassembled WGS sequence"/>
</dbReference>
<sequence>MKKLLLLTAVAGLFAFSSVNAQTKTPKLSIGAEFGFPMGDFGDVFNFGYGGSLQYQHPVAPSLLLTGSAGYTEFTTKKVAGLSYSTGSIPVKAGARYYFGENFFAGAELGAAFSTESGEGNSTAFVYAPGIGIDYPVSDKGSVELGARYEAWSANSTTNGFIGLRLAYNFGL</sequence>
<dbReference type="EMBL" id="FWYB01000007">
    <property type="protein sequence ID" value="SMC97515.1"/>
    <property type="molecule type" value="Genomic_DNA"/>
</dbReference>
<reference evidence="4 5" key="1">
    <citation type="submission" date="2017-04" db="EMBL/GenBank/DDBJ databases">
        <authorList>
            <person name="Afonso C.L."/>
            <person name="Miller P.J."/>
            <person name="Scott M.A."/>
            <person name="Spackman E."/>
            <person name="Goraichik I."/>
            <person name="Dimitrov K.M."/>
            <person name="Suarez D.L."/>
            <person name="Swayne D.E."/>
        </authorList>
    </citation>
    <scope>NUCLEOTIDE SEQUENCE [LARGE SCALE GENOMIC DNA]</scope>
    <source>
        <strain evidence="4 5">DSM 19625</strain>
    </source>
</reference>
<accession>A0A1W2DJC6</accession>
<gene>
    <name evidence="4" type="ORF">SAMN04488101_10774</name>
</gene>
<dbReference type="STRING" id="475255.SAMN04488101_10774"/>
<dbReference type="Pfam" id="PF13505">
    <property type="entry name" value="OMP_b-brl"/>
    <property type="match status" value="1"/>
</dbReference>
<evidence type="ECO:0000259" key="3">
    <source>
        <dbReference type="Pfam" id="PF13505"/>
    </source>
</evidence>
<feature type="chain" id="PRO_5012868082" evidence="2">
    <location>
        <begin position="22"/>
        <end position="172"/>
    </location>
</feature>
<dbReference type="InterPro" id="IPR027385">
    <property type="entry name" value="Beta-barrel_OMP"/>
</dbReference>
<evidence type="ECO:0000313" key="5">
    <source>
        <dbReference type="Proteomes" id="UP000192678"/>
    </source>
</evidence>
<keyword evidence="1 2" id="KW-0732">Signal</keyword>